<reference evidence="1 2" key="1">
    <citation type="journal article" date="2011" name="PLoS Pathog.">
        <title>Dynamic evolution of pathogenicity revealed by sequencing and comparative genomics of 19 Pseudomonas syringae isolates.</title>
        <authorList>
            <person name="Baltrus D.A."/>
            <person name="Nishimura M.T."/>
            <person name="Romanchuk A."/>
            <person name="Chang J.H."/>
            <person name="Mukhtar M.S."/>
            <person name="Cherkis K."/>
            <person name="Roach J."/>
            <person name="Grant S.R."/>
            <person name="Jones C.D."/>
            <person name="Dangl J.L."/>
        </authorList>
    </citation>
    <scope>NUCLEOTIDE SEQUENCE [LARGE SCALE GENOMIC DNA]</scope>
    <source>
        <strain evidence="1 2">1704B</strain>
    </source>
</reference>
<evidence type="ECO:0000313" key="1">
    <source>
        <dbReference type="EMBL" id="EGH43539.1"/>
    </source>
</evidence>
<protein>
    <submittedName>
        <fullName evidence="1">Rhs family protein</fullName>
    </submittedName>
</protein>
<gene>
    <name evidence="1" type="ORF">PSYPI_14573</name>
</gene>
<comment type="caution">
    <text evidence="1">The sequence shown here is derived from an EMBL/GenBank/DDBJ whole genome shotgun (WGS) entry which is preliminary data.</text>
</comment>
<dbReference type="Proteomes" id="UP000004986">
    <property type="component" value="Unassembled WGS sequence"/>
</dbReference>
<name>F3G8Y9_PSESJ</name>
<accession>F3G8Y9</accession>
<dbReference type="AlphaFoldDB" id="F3G8Y9"/>
<dbReference type="EMBL" id="AEAI01000722">
    <property type="protein sequence ID" value="EGH43539.1"/>
    <property type="molecule type" value="Genomic_DNA"/>
</dbReference>
<feature type="non-terminal residue" evidence="1">
    <location>
        <position position="1"/>
    </location>
</feature>
<sequence>RHYGHDGDHPHCRYQQITLKPSSIEIKGDEIKVLGKNTFVEGDRVDINIEKS</sequence>
<dbReference type="HOGENOM" id="CLU_3092282_0_0_6"/>
<organism evidence="1 2">
    <name type="scientific">Pseudomonas syringae pv. pisi str. 1704B</name>
    <dbReference type="NCBI Taxonomy" id="629263"/>
    <lineage>
        <taxon>Bacteria</taxon>
        <taxon>Pseudomonadati</taxon>
        <taxon>Pseudomonadota</taxon>
        <taxon>Gammaproteobacteria</taxon>
        <taxon>Pseudomonadales</taxon>
        <taxon>Pseudomonadaceae</taxon>
        <taxon>Pseudomonas</taxon>
        <taxon>Pseudomonas syringae</taxon>
    </lineage>
</organism>
<evidence type="ECO:0000313" key="2">
    <source>
        <dbReference type="Proteomes" id="UP000004986"/>
    </source>
</evidence>
<dbReference type="BioCyc" id="PSYR629263:G11X0-2659-MONOMER"/>
<proteinExistence type="predicted"/>
<keyword evidence="2" id="KW-1185">Reference proteome</keyword>